<gene>
    <name evidence="1" type="ORF">PHYPSEUDO_011067</name>
</gene>
<proteinExistence type="predicted"/>
<protein>
    <submittedName>
        <fullName evidence="1">Uncharacterized protein</fullName>
    </submittedName>
</protein>
<evidence type="ECO:0000313" key="1">
    <source>
        <dbReference type="EMBL" id="KAG7377740.1"/>
    </source>
</evidence>
<dbReference type="AlphaFoldDB" id="A0A8T1VBS8"/>
<name>A0A8T1VBS8_9STRA</name>
<sequence>MGWEEAMETFGDLMEQNMWFSRVSLSAEKIPGLANGDKSYQRKRFGQQLSHLMGNSRRSRLVVNQTTKNPFTKRCADEEEQAGADDWFAC</sequence>
<dbReference type="Proteomes" id="UP000694044">
    <property type="component" value="Unassembled WGS sequence"/>
</dbReference>
<reference evidence="1" key="1">
    <citation type="submission" date="2021-02" db="EMBL/GenBank/DDBJ databases">
        <authorList>
            <person name="Palmer J.M."/>
        </authorList>
    </citation>
    <scope>NUCLEOTIDE SEQUENCE</scope>
    <source>
        <strain evidence="1">SCRP734</strain>
    </source>
</reference>
<dbReference type="EMBL" id="JAGDFM010000488">
    <property type="protein sequence ID" value="KAG7377740.1"/>
    <property type="molecule type" value="Genomic_DNA"/>
</dbReference>
<evidence type="ECO:0000313" key="2">
    <source>
        <dbReference type="Proteomes" id="UP000694044"/>
    </source>
</evidence>
<organism evidence="1 2">
    <name type="scientific">Phytophthora pseudosyringae</name>
    <dbReference type="NCBI Taxonomy" id="221518"/>
    <lineage>
        <taxon>Eukaryota</taxon>
        <taxon>Sar</taxon>
        <taxon>Stramenopiles</taxon>
        <taxon>Oomycota</taxon>
        <taxon>Peronosporomycetes</taxon>
        <taxon>Peronosporales</taxon>
        <taxon>Peronosporaceae</taxon>
        <taxon>Phytophthora</taxon>
    </lineage>
</organism>
<accession>A0A8T1VBS8</accession>
<comment type="caution">
    <text evidence="1">The sequence shown here is derived from an EMBL/GenBank/DDBJ whole genome shotgun (WGS) entry which is preliminary data.</text>
</comment>
<keyword evidence="2" id="KW-1185">Reference proteome</keyword>